<proteinExistence type="inferred from homology"/>
<evidence type="ECO:0000313" key="14">
    <source>
        <dbReference type="Proteomes" id="UP001239909"/>
    </source>
</evidence>
<comment type="function">
    <text evidence="10">Catalyzes the phosphorylation of the position 2 hydroxy group of 4-diphosphocytidyl-2C-methyl-D-erythritol.</text>
</comment>
<dbReference type="RefSeq" id="WP_285670825.1">
    <property type="nucleotide sequence ID" value="NZ_BSYI01000007.1"/>
</dbReference>
<evidence type="ECO:0000256" key="10">
    <source>
        <dbReference type="HAMAP-Rule" id="MF_00061"/>
    </source>
</evidence>
<keyword evidence="4 10" id="KW-0808">Transferase</keyword>
<organism evidence="13 14">
    <name type="scientific">Paralimibaculum aggregatum</name>
    <dbReference type="NCBI Taxonomy" id="3036245"/>
    <lineage>
        <taxon>Bacteria</taxon>
        <taxon>Pseudomonadati</taxon>
        <taxon>Pseudomonadota</taxon>
        <taxon>Alphaproteobacteria</taxon>
        <taxon>Rhodobacterales</taxon>
        <taxon>Paracoccaceae</taxon>
        <taxon>Paralimibaculum</taxon>
    </lineage>
</organism>
<gene>
    <name evidence="10" type="primary">ispE</name>
    <name evidence="13" type="ORF">LNKW23_12930</name>
</gene>
<comment type="similarity">
    <text evidence="1 10">Belongs to the GHMP kinase family. IspE subfamily.</text>
</comment>
<keyword evidence="7 10" id="KW-0067">ATP-binding</keyword>
<evidence type="ECO:0000256" key="1">
    <source>
        <dbReference type="ARBA" id="ARBA00009684"/>
    </source>
</evidence>
<dbReference type="Gene3D" id="3.30.70.890">
    <property type="entry name" value="GHMP kinase, C-terminal domain"/>
    <property type="match status" value="1"/>
</dbReference>
<feature type="domain" description="GHMP kinase N-terminal" evidence="11">
    <location>
        <begin position="87"/>
        <end position="147"/>
    </location>
</feature>
<dbReference type="GO" id="GO:0016301">
    <property type="term" value="F:kinase activity"/>
    <property type="evidence" value="ECO:0007669"/>
    <property type="project" value="UniProtKB-KW"/>
</dbReference>
<reference evidence="13 14" key="1">
    <citation type="submission" date="2023-04" db="EMBL/GenBank/DDBJ databases">
        <title>Marinoamorphus aggregata gen. nov., sp. Nov., isolate from tissue of brittle star Ophioplocus japonicus.</title>
        <authorList>
            <person name="Kawano K."/>
            <person name="Sawayama S."/>
            <person name="Nakagawa S."/>
        </authorList>
    </citation>
    <scope>NUCLEOTIDE SEQUENCE [LARGE SCALE GENOMIC DNA]</scope>
    <source>
        <strain evidence="13 14">NKW23</strain>
    </source>
</reference>
<dbReference type="Pfam" id="PF08544">
    <property type="entry name" value="GHMP_kinases_C"/>
    <property type="match status" value="1"/>
</dbReference>
<dbReference type="HAMAP" id="MF_00061">
    <property type="entry name" value="IspE"/>
    <property type="match status" value="1"/>
</dbReference>
<feature type="active site" evidence="10">
    <location>
        <position position="30"/>
    </location>
</feature>
<evidence type="ECO:0000256" key="6">
    <source>
        <dbReference type="ARBA" id="ARBA00022777"/>
    </source>
</evidence>
<dbReference type="PANTHER" id="PTHR43527">
    <property type="entry name" value="4-DIPHOSPHOCYTIDYL-2-C-METHYL-D-ERYTHRITOL KINASE, CHLOROPLASTIC"/>
    <property type="match status" value="1"/>
</dbReference>
<dbReference type="NCBIfam" id="NF011202">
    <property type="entry name" value="PRK14608.1"/>
    <property type="match status" value="1"/>
</dbReference>
<evidence type="ECO:0000256" key="3">
    <source>
        <dbReference type="ARBA" id="ARBA00017473"/>
    </source>
</evidence>
<evidence type="ECO:0000256" key="8">
    <source>
        <dbReference type="ARBA" id="ARBA00023229"/>
    </source>
</evidence>
<evidence type="ECO:0000259" key="11">
    <source>
        <dbReference type="Pfam" id="PF00288"/>
    </source>
</evidence>
<name>A0ABQ6LFH6_9RHOB</name>
<dbReference type="InterPro" id="IPR006204">
    <property type="entry name" value="GHMP_kinase_N_dom"/>
</dbReference>
<keyword evidence="14" id="KW-1185">Reference proteome</keyword>
<dbReference type="Proteomes" id="UP001239909">
    <property type="component" value="Unassembled WGS sequence"/>
</dbReference>
<dbReference type="EMBL" id="BSYI01000007">
    <property type="protein sequence ID" value="GMG82080.1"/>
    <property type="molecule type" value="Genomic_DNA"/>
</dbReference>
<keyword evidence="6 10" id="KW-0418">Kinase</keyword>
<evidence type="ECO:0000259" key="12">
    <source>
        <dbReference type="Pfam" id="PF08544"/>
    </source>
</evidence>
<keyword evidence="5 10" id="KW-0547">Nucleotide-binding</keyword>
<dbReference type="SUPFAM" id="SSF55060">
    <property type="entry name" value="GHMP Kinase, C-terminal domain"/>
    <property type="match status" value="1"/>
</dbReference>
<comment type="catalytic activity">
    <reaction evidence="10">
        <text>4-CDP-2-C-methyl-D-erythritol + ATP = 4-CDP-2-C-methyl-D-erythritol 2-phosphate + ADP + H(+)</text>
        <dbReference type="Rhea" id="RHEA:18437"/>
        <dbReference type="ChEBI" id="CHEBI:15378"/>
        <dbReference type="ChEBI" id="CHEBI:30616"/>
        <dbReference type="ChEBI" id="CHEBI:57823"/>
        <dbReference type="ChEBI" id="CHEBI:57919"/>
        <dbReference type="ChEBI" id="CHEBI:456216"/>
        <dbReference type="EC" id="2.7.1.148"/>
    </reaction>
</comment>
<feature type="active site" evidence="10">
    <location>
        <position position="153"/>
    </location>
</feature>
<dbReference type="PANTHER" id="PTHR43527:SF2">
    <property type="entry name" value="4-DIPHOSPHOCYTIDYL-2-C-METHYL-D-ERYTHRITOL KINASE, CHLOROPLASTIC"/>
    <property type="match status" value="1"/>
</dbReference>
<comment type="caution">
    <text evidence="13">The sequence shown here is derived from an EMBL/GenBank/DDBJ whole genome shotgun (WGS) entry which is preliminary data.</text>
</comment>
<sequence length="303" mass="30510">MTAADTAGLAAAQAQAPAAGAGAAEFAPAKVNLYLHLRGRRADGYHLLESLAVFPRLGDRLWAEPAQRLSLAIDGPFAAGLPADGGNLVLRAAARLAEATGVRSGAALRLEKSLPVASGIGGGSADAAGALRLLARLWGVQVPEGLALGLGADVPVCLAPRARVMSGIGERLAPAPRMPEAWILLVNPLVSVATGAVFAALERREGPPGPPPPPAGFADFAGLVDWLAAQRNDLAPAAIRCCPAIGEVLEALAPAPLARMSGSGATCFALHADRAAALAAAARLRAARPGWWVAAAPLPADPG</sequence>
<evidence type="ECO:0000256" key="7">
    <source>
        <dbReference type="ARBA" id="ARBA00022840"/>
    </source>
</evidence>
<feature type="domain" description="GHMP kinase C-terminal" evidence="12">
    <location>
        <begin position="229"/>
        <end position="286"/>
    </location>
</feature>
<dbReference type="InterPro" id="IPR014721">
    <property type="entry name" value="Ribsml_uS5_D2-typ_fold_subgr"/>
</dbReference>
<dbReference type="InterPro" id="IPR004424">
    <property type="entry name" value="IspE"/>
</dbReference>
<evidence type="ECO:0000313" key="13">
    <source>
        <dbReference type="EMBL" id="GMG82080.1"/>
    </source>
</evidence>
<protein>
    <recommendedName>
        <fullName evidence="3 10">4-diphosphocytidyl-2-C-methyl-D-erythritol kinase</fullName>
        <shortName evidence="10">CMK</shortName>
        <ecNumber evidence="2 10">2.7.1.148</ecNumber>
    </recommendedName>
    <alternativeName>
        <fullName evidence="9 10">4-(cytidine-5'-diphospho)-2-C-methyl-D-erythritol kinase</fullName>
    </alternativeName>
</protein>
<evidence type="ECO:0000256" key="2">
    <source>
        <dbReference type="ARBA" id="ARBA00012052"/>
    </source>
</evidence>
<dbReference type="PIRSF" id="PIRSF010376">
    <property type="entry name" value="IspE"/>
    <property type="match status" value="1"/>
</dbReference>
<dbReference type="EC" id="2.7.1.148" evidence="2 10"/>
<evidence type="ECO:0000256" key="9">
    <source>
        <dbReference type="ARBA" id="ARBA00032554"/>
    </source>
</evidence>
<dbReference type="InterPro" id="IPR036554">
    <property type="entry name" value="GHMP_kinase_C_sf"/>
</dbReference>
<evidence type="ECO:0000256" key="4">
    <source>
        <dbReference type="ARBA" id="ARBA00022679"/>
    </source>
</evidence>
<dbReference type="SUPFAM" id="SSF54211">
    <property type="entry name" value="Ribosomal protein S5 domain 2-like"/>
    <property type="match status" value="1"/>
</dbReference>
<dbReference type="InterPro" id="IPR013750">
    <property type="entry name" value="GHMP_kinase_C_dom"/>
</dbReference>
<accession>A0ABQ6LFH6</accession>
<comment type="pathway">
    <text evidence="10">Isoprenoid biosynthesis; isopentenyl diphosphate biosynthesis via DXP pathway; isopentenyl diphosphate from 1-deoxy-D-xylulose 5-phosphate: step 3/6.</text>
</comment>
<dbReference type="Gene3D" id="3.30.230.10">
    <property type="match status" value="1"/>
</dbReference>
<dbReference type="InterPro" id="IPR020568">
    <property type="entry name" value="Ribosomal_Su5_D2-typ_SF"/>
</dbReference>
<dbReference type="Pfam" id="PF00288">
    <property type="entry name" value="GHMP_kinases_N"/>
    <property type="match status" value="1"/>
</dbReference>
<evidence type="ECO:0000256" key="5">
    <source>
        <dbReference type="ARBA" id="ARBA00022741"/>
    </source>
</evidence>
<feature type="binding site" evidence="10">
    <location>
        <begin position="115"/>
        <end position="125"/>
    </location>
    <ligand>
        <name>ATP</name>
        <dbReference type="ChEBI" id="CHEBI:30616"/>
    </ligand>
</feature>
<keyword evidence="8 10" id="KW-0414">Isoprene biosynthesis</keyword>